<protein>
    <submittedName>
        <fullName evidence="4">DUF2778 domain-containing protein</fullName>
    </submittedName>
</protein>
<dbReference type="InterPro" id="IPR005490">
    <property type="entry name" value="LD_TPept_cat_dom"/>
</dbReference>
<feature type="compositionally biased region" description="Polar residues" evidence="2">
    <location>
        <begin position="24"/>
        <end position="37"/>
    </location>
</feature>
<evidence type="ECO:0000313" key="5">
    <source>
        <dbReference type="Proteomes" id="UP000734343"/>
    </source>
</evidence>
<keyword evidence="1" id="KW-0961">Cell wall biogenesis/degradation</keyword>
<gene>
    <name evidence="4" type="ORF">J1778_04620</name>
</gene>
<dbReference type="Pfam" id="PF10908">
    <property type="entry name" value="Tlde1_dom"/>
    <property type="match status" value="1"/>
</dbReference>
<evidence type="ECO:0000256" key="2">
    <source>
        <dbReference type="SAM" id="MobiDB-lite"/>
    </source>
</evidence>
<dbReference type="InterPro" id="IPR021225">
    <property type="entry name" value="Tlde1_dom"/>
</dbReference>
<keyword evidence="5" id="KW-1185">Reference proteome</keyword>
<organism evidence="4 5">
    <name type="scientific">Rahnella bonaserana</name>
    <dbReference type="NCBI Taxonomy" id="2816248"/>
    <lineage>
        <taxon>Bacteria</taxon>
        <taxon>Pseudomonadati</taxon>
        <taxon>Pseudomonadota</taxon>
        <taxon>Gammaproteobacteria</taxon>
        <taxon>Enterobacterales</taxon>
        <taxon>Yersiniaceae</taxon>
        <taxon>Rahnella</taxon>
    </lineage>
</organism>
<evidence type="ECO:0000259" key="3">
    <source>
        <dbReference type="PROSITE" id="PS52029"/>
    </source>
</evidence>
<evidence type="ECO:0000256" key="1">
    <source>
        <dbReference type="PROSITE-ProRule" id="PRU01373"/>
    </source>
</evidence>
<comment type="pathway">
    <text evidence="1">Cell wall biogenesis; peptidoglycan biosynthesis.</text>
</comment>
<comment type="caution">
    <text evidence="4">The sequence shown here is derived from an EMBL/GenBank/DDBJ whole genome shotgun (WGS) entry which is preliminary data.</text>
</comment>
<keyword evidence="1" id="KW-0133">Cell shape</keyword>
<feature type="active site" description="Nucleophile" evidence="1">
    <location>
        <position position="97"/>
    </location>
</feature>
<feature type="region of interest" description="Disordered" evidence="2">
    <location>
        <begin position="24"/>
        <end position="46"/>
    </location>
</feature>
<evidence type="ECO:0000313" key="4">
    <source>
        <dbReference type="EMBL" id="MBU9854567.1"/>
    </source>
</evidence>
<accession>A0ABS6LRU3</accession>
<dbReference type="EMBL" id="JAFMOW010000053">
    <property type="protein sequence ID" value="MBU9854567.1"/>
    <property type="molecule type" value="Genomic_DNA"/>
</dbReference>
<feature type="domain" description="L,D-TPase catalytic" evidence="3">
    <location>
        <begin position="1"/>
        <end position="120"/>
    </location>
</feature>
<dbReference type="Proteomes" id="UP000734343">
    <property type="component" value="Unassembled WGS sequence"/>
</dbReference>
<proteinExistence type="predicted"/>
<sequence length="120" mass="13138">MTWVYHQSTGEIFHNGVHVDTGYSGSLTNKNNPSRQQVKGMGPLPRGTYQITGYTNSKGPMTINLEQRSGESFGRSLFRIHGEKRPPSTPGFASEGCIILGPSTRNRILNSGDSNLEVVE</sequence>
<dbReference type="RefSeq" id="WP_112288621.1">
    <property type="nucleotide sequence ID" value="NZ_CP126169.1"/>
</dbReference>
<feature type="active site" description="Proton donor/acceptor" evidence="1">
    <location>
        <position position="81"/>
    </location>
</feature>
<keyword evidence="1" id="KW-0573">Peptidoglycan synthesis</keyword>
<name>A0ABS6LRU3_9GAMM</name>
<dbReference type="PROSITE" id="PS52029">
    <property type="entry name" value="LD_TPASE"/>
    <property type="match status" value="1"/>
</dbReference>
<reference evidence="4 5" key="1">
    <citation type="submission" date="2021-03" db="EMBL/GenBank/DDBJ databases">
        <title>Five novel Rahnella species.</title>
        <authorList>
            <person name="Brady C."/>
            <person name="Asselin J."/>
            <person name="Beer S."/>
            <person name="Bruberg M.B."/>
            <person name="Crampton B."/>
            <person name="Venter S."/>
            <person name="Arnold D."/>
            <person name="Denman S."/>
        </authorList>
    </citation>
    <scope>NUCLEOTIDE SEQUENCE [LARGE SCALE GENOMIC DNA]</scope>
    <source>
        <strain evidence="4 5">H11b</strain>
    </source>
</reference>